<gene>
    <name evidence="7" type="ORF">GcLGCM259_2649</name>
</gene>
<dbReference type="InterPro" id="IPR002293">
    <property type="entry name" value="AA/rel_permease1"/>
</dbReference>
<dbReference type="PANTHER" id="PTHR42770">
    <property type="entry name" value="AMINO ACID TRANSPORTER-RELATED"/>
    <property type="match status" value="1"/>
</dbReference>
<dbReference type="GO" id="GO:0022857">
    <property type="term" value="F:transmembrane transporter activity"/>
    <property type="evidence" value="ECO:0007669"/>
    <property type="project" value="InterPro"/>
</dbReference>
<evidence type="ECO:0000256" key="2">
    <source>
        <dbReference type="ARBA" id="ARBA00022475"/>
    </source>
</evidence>
<comment type="subcellular location">
    <subcellularLocation>
        <location evidence="1">Cell membrane</location>
        <topology evidence="1">Multi-pass membrane protein</topology>
    </subcellularLocation>
</comment>
<dbReference type="InterPro" id="IPR050367">
    <property type="entry name" value="APC_superfamily"/>
</dbReference>
<evidence type="ECO:0000313" key="7">
    <source>
        <dbReference type="EMBL" id="QCY48356.1"/>
    </source>
</evidence>
<dbReference type="PANTHER" id="PTHR42770:SF4">
    <property type="entry name" value="ARGININE_ORNITHINE ANTIPORTER-RELATED"/>
    <property type="match status" value="1"/>
</dbReference>
<dbReference type="KEGG" id="gcr:GcLGCM259_2649"/>
<dbReference type="PIRSF" id="PIRSF006060">
    <property type="entry name" value="AA_transporter"/>
    <property type="match status" value="1"/>
</dbReference>
<protein>
    <submittedName>
        <fullName evidence="7">Arginine/ornithine antiporter</fullName>
    </submittedName>
</protein>
<evidence type="ECO:0000256" key="5">
    <source>
        <dbReference type="ARBA" id="ARBA00023136"/>
    </source>
</evidence>
<feature type="transmembrane region" description="Helical" evidence="6">
    <location>
        <begin position="129"/>
        <end position="152"/>
    </location>
</feature>
<feature type="transmembrane region" description="Helical" evidence="6">
    <location>
        <begin position="240"/>
        <end position="262"/>
    </location>
</feature>
<evidence type="ECO:0000256" key="4">
    <source>
        <dbReference type="ARBA" id="ARBA00022989"/>
    </source>
</evidence>
<organism evidence="7 8">
    <name type="scientific">Glutamicibacter creatinolyticus</name>
    <dbReference type="NCBI Taxonomy" id="162496"/>
    <lineage>
        <taxon>Bacteria</taxon>
        <taxon>Bacillati</taxon>
        <taxon>Actinomycetota</taxon>
        <taxon>Actinomycetes</taxon>
        <taxon>Micrococcales</taxon>
        <taxon>Micrococcaceae</taxon>
        <taxon>Glutamicibacter</taxon>
    </lineage>
</organism>
<keyword evidence="4 6" id="KW-1133">Transmembrane helix</keyword>
<dbReference type="Gene3D" id="1.20.1740.10">
    <property type="entry name" value="Amino acid/polyamine transporter I"/>
    <property type="match status" value="1"/>
</dbReference>
<dbReference type="GO" id="GO:0005886">
    <property type="term" value="C:plasma membrane"/>
    <property type="evidence" value="ECO:0007669"/>
    <property type="project" value="UniProtKB-SubCell"/>
</dbReference>
<feature type="transmembrane region" description="Helical" evidence="6">
    <location>
        <begin position="290"/>
        <end position="315"/>
    </location>
</feature>
<feature type="transmembrane region" description="Helical" evidence="6">
    <location>
        <begin position="12"/>
        <end position="35"/>
    </location>
</feature>
<evidence type="ECO:0000313" key="8">
    <source>
        <dbReference type="Proteomes" id="UP000307000"/>
    </source>
</evidence>
<feature type="transmembrane region" description="Helical" evidence="6">
    <location>
        <begin position="47"/>
        <end position="72"/>
    </location>
</feature>
<reference evidence="7 8" key="1">
    <citation type="submission" date="2018-12" db="EMBL/GenBank/DDBJ databases">
        <title>Complete Genome Sequence of Glutamicibacter creatinolyticus strain LGCM259,isolated from an abscess of a 12-year-old mare in Italy.</title>
        <authorList>
            <person name="Santos R.G."/>
            <person name="Silva A.L."/>
            <person name="Seyffert N."/>
            <person name="Castro T.L.P."/>
            <person name="Attili A.R."/>
            <person name="Rifici C."/>
            <person name="Mazzullo G."/>
            <person name="Brenig B."/>
            <person name="Venanzi F."/>
            <person name="Azevedo V."/>
        </authorList>
    </citation>
    <scope>NUCLEOTIDE SEQUENCE [LARGE SCALE GENOMIC DNA]</scope>
    <source>
        <strain evidence="7 8">LGCM 259</strain>
    </source>
</reference>
<dbReference type="EMBL" id="CP034412">
    <property type="protein sequence ID" value="QCY48356.1"/>
    <property type="molecule type" value="Genomic_DNA"/>
</dbReference>
<feature type="transmembrane region" description="Helical" evidence="6">
    <location>
        <begin position="336"/>
        <end position="358"/>
    </location>
</feature>
<keyword evidence="3 6" id="KW-0812">Transmembrane</keyword>
<feature type="transmembrane region" description="Helical" evidence="6">
    <location>
        <begin position="209"/>
        <end position="228"/>
    </location>
</feature>
<name>A0A5B7WW60_9MICC</name>
<accession>A0A5B7WW60</accession>
<keyword evidence="2" id="KW-1003">Cell membrane</keyword>
<dbReference type="Proteomes" id="UP000307000">
    <property type="component" value="Chromosome"/>
</dbReference>
<dbReference type="RefSeq" id="WP_342773563.1">
    <property type="nucleotide sequence ID" value="NZ_CP034412.1"/>
</dbReference>
<feature type="transmembrane region" description="Helical" evidence="6">
    <location>
        <begin position="164"/>
        <end position="185"/>
    </location>
</feature>
<feature type="transmembrane region" description="Helical" evidence="6">
    <location>
        <begin position="93"/>
        <end position="117"/>
    </location>
</feature>
<keyword evidence="8" id="KW-1185">Reference proteome</keyword>
<keyword evidence="5 6" id="KW-0472">Membrane</keyword>
<evidence type="ECO:0000256" key="3">
    <source>
        <dbReference type="ARBA" id="ARBA00022692"/>
    </source>
</evidence>
<dbReference type="Pfam" id="PF13520">
    <property type="entry name" value="AA_permease_2"/>
    <property type="match status" value="1"/>
</dbReference>
<sequence>MAAETGEATQGHVAKLSMLTLTGVVVGSMVGAGVFSLPGRFASETGIFGAVIAWIIAGAGMLMLAFVFQMLANRKPELDAGVYAYAKAGFGEYLGFFAAFGYWASACAGNTFYWVFIMSTLSGLGVAGLGSGATLLAVGLSSIGLWVFFLLIRRGVQSAALVNQIVTIAKLVPIIIFILICLFVLDPEALRQNWYGADYAGSLFEQVRSTMLVTVFVFLGVEGASVYSRHARRRTDVGRATILGFLSVFAIFASVTIVSYGVMPMEQISQLEQPSMAGILEYAVGPWGRWFVSIGLIISVLGAYLAWSLMAAEVLSVAANERDMPCFLGKLNRTDVPVNAVLLTSVLVQGMLVILLFAEDALDLALDLTSSLTLIPFLLAAL</sequence>
<evidence type="ECO:0000256" key="6">
    <source>
        <dbReference type="SAM" id="Phobius"/>
    </source>
</evidence>
<proteinExistence type="predicted"/>
<dbReference type="AlphaFoldDB" id="A0A5B7WW60"/>
<evidence type="ECO:0000256" key="1">
    <source>
        <dbReference type="ARBA" id="ARBA00004651"/>
    </source>
</evidence>